<reference evidence="2 3" key="1">
    <citation type="submission" date="2019-02" db="EMBL/GenBank/DDBJ databases">
        <title>Deep-cultivation of Planctomycetes and their phenomic and genomic characterization uncovers novel biology.</title>
        <authorList>
            <person name="Wiegand S."/>
            <person name="Jogler M."/>
            <person name="Boedeker C."/>
            <person name="Pinto D."/>
            <person name="Vollmers J."/>
            <person name="Rivas-Marin E."/>
            <person name="Kohn T."/>
            <person name="Peeters S.H."/>
            <person name="Heuer A."/>
            <person name="Rast P."/>
            <person name="Oberbeckmann S."/>
            <person name="Bunk B."/>
            <person name="Jeske O."/>
            <person name="Meyerdierks A."/>
            <person name="Storesund J.E."/>
            <person name="Kallscheuer N."/>
            <person name="Luecker S."/>
            <person name="Lage O.M."/>
            <person name="Pohl T."/>
            <person name="Merkel B.J."/>
            <person name="Hornburger P."/>
            <person name="Mueller R.-W."/>
            <person name="Bruemmer F."/>
            <person name="Labrenz M."/>
            <person name="Spormann A.M."/>
            <person name="Op den Camp H."/>
            <person name="Overmann J."/>
            <person name="Amann R."/>
            <person name="Jetten M.S.M."/>
            <person name="Mascher T."/>
            <person name="Medema M.H."/>
            <person name="Devos D.P."/>
            <person name="Kaster A.-K."/>
            <person name="Ovreas L."/>
            <person name="Rohde M."/>
            <person name="Galperin M.Y."/>
            <person name="Jogler C."/>
        </authorList>
    </citation>
    <scope>NUCLEOTIDE SEQUENCE [LARGE SCALE GENOMIC DNA]</scope>
    <source>
        <strain evidence="2 3">EC9</strain>
    </source>
</reference>
<dbReference type="AlphaFoldDB" id="A0A517LWM2"/>
<keyword evidence="3" id="KW-1185">Reference proteome</keyword>
<proteinExistence type="predicted"/>
<protein>
    <submittedName>
        <fullName evidence="2">Uncharacterized protein</fullName>
    </submittedName>
</protein>
<name>A0A517LWM2_9BACT</name>
<gene>
    <name evidence="2" type="ORF">EC9_11880</name>
</gene>
<dbReference type="EMBL" id="CP036261">
    <property type="protein sequence ID" value="QDS87013.1"/>
    <property type="molecule type" value="Genomic_DNA"/>
</dbReference>
<sequence>MIPSISISPRADDLKEPDGRQFALGGKPSHAETIR</sequence>
<dbReference type="KEGG" id="ruv:EC9_11880"/>
<organism evidence="2 3">
    <name type="scientific">Rosistilla ulvae</name>
    <dbReference type="NCBI Taxonomy" id="1930277"/>
    <lineage>
        <taxon>Bacteria</taxon>
        <taxon>Pseudomonadati</taxon>
        <taxon>Planctomycetota</taxon>
        <taxon>Planctomycetia</taxon>
        <taxon>Pirellulales</taxon>
        <taxon>Pirellulaceae</taxon>
        <taxon>Rosistilla</taxon>
    </lineage>
</organism>
<evidence type="ECO:0000313" key="2">
    <source>
        <dbReference type="EMBL" id="QDS87013.1"/>
    </source>
</evidence>
<dbReference type="Proteomes" id="UP000319557">
    <property type="component" value="Chromosome"/>
</dbReference>
<feature type="region of interest" description="Disordered" evidence="1">
    <location>
        <begin position="1"/>
        <end position="35"/>
    </location>
</feature>
<evidence type="ECO:0000313" key="3">
    <source>
        <dbReference type="Proteomes" id="UP000319557"/>
    </source>
</evidence>
<evidence type="ECO:0000256" key="1">
    <source>
        <dbReference type="SAM" id="MobiDB-lite"/>
    </source>
</evidence>
<feature type="compositionally biased region" description="Basic and acidic residues" evidence="1">
    <location>
        <begin position="10"/>
        <end position="19"/>
    </location>
</feature>
<accession>A0A517LWM2</accession>